<proteinExistence type="predicted"/>
<keyword evidence="2" id="KW-1185">Reference proteome</keyword>
<dbReference type="EMBL" id="BAABHC010000027">
    <property type="protein sequence ID" value="GAA4439780.1"/>
    <property type="molecule type" value="Genomic_DNA"/>
</dbReference>
<protein>
    <recommendedName>
        <fullName evidence="3">DUF3828 domain-containing protein</fullName>
    </recommendedName>
</protein>
<evidence type="ECO:0008006" key="3">
    <source>
        <dbReference type="Google" id="ProtNLM"/>
    </source>
</evidence>
<reference evidence="2" key="1">
    <citation type="journal article" date="2019" name="Int. J. Syst. Evol. Microbiol.">
        <title>The Global Catalogue of Microorganisms (GCM) 10K type strain sequencing project: providing services to taxonomists for standard genome sequencing and annotation.</title>
        <authorList>
            <consortium name="The Broad Institute Genomics Platform"/>
            <consortium name="The Broad Institute Genome Sequencing Center for Infectious Disease"/>
            <person name="Wu L."/>
            <person name="Ma J."/>
        </authorList>
    </citation>
    <scope>NUCLEOTIDE SEQUENCE [LARGE SCALE GENOMIC DNA]</scope>
    <source>
        <strain evidence="2">JCM 17926</strain>
    </source>
</reference>
<accession>A0ABP8LXP8</accession>
<dbReference type="Proteomes" id="UP001500552">
    <property type="component" value="Unassembled WGS sequence"/>
</dbReference>
<evidence type="ECO:0000313" key="1">
    <source>
        <dbReference type="EMBL" id="GAA4439780.1"/>
    </source>
</evidence>
<name>A0ABP8LXP8_9BACT</name>
<gene>
    <name evidence="1" type="ORF">GCM10023188_36360</name>
</gene>
<sequence length="279" mass="32276">MRIVGIILFLLIVHFCKAQNFHLNESERFAYQVKQLDELIERFNGEDHTLIKEYIGKINPNAVVDRTVLIKTLFDAQKPDWNLPEVKTFIDYVNDANQPVFLNFDDDAWYAEAKCAVVYKGKRENVQLVLKVQKEQNNGLKWVLVSAKSNFLSNSATKNDFLIPSPQNNKSSINPISHATEFMNLDLALYDTKNISNYIARDCTSADLLVFFQELNNKNLVFEQVNSVIYHFLQINGWGFTVQKFKRPIKNSGWLVSKLTRMDEGEKQRYLASVLNISR</sequence>
<organism evidence="1 2">
    <name type="scientific">Pontibacter saemangeumensis</name>
    <dbReference type="NCBI Taxonomy" id="1084525"/>
    <lineage>
        <taxon>Bacteria</taxon>
        <taxon>Pseudomonadati</taxon>
        <taxon>Bacteroidota</taxon>
        <taxon>Cytophagia</taxon>
        <taxon>Cytophagales</taxon>
        <taxon>Hymenobacteraceae</taxon>
        <taxon>Pontibacter</taxon>
    </lineage>
</organism>
<comment type="caution">
    <text evidence="1">The sequence shown here is derived from an EMBL/GenBank/DDBJ whole genome shotgun (WGS) entry which is preliminary data.</text>
</comment>
<evidence type="ECO:0000313" key="2">
    <source>
        <dbReference type="Proteomes" id="UP001500552"/>
    </source>
</evidence>
<dbReference type="RefSeq" id="WP_345160991.1">
    <property type="nucleotide sequence ID" value="NZ_BAABHC010000027.1"/>
</dbReference>